<proteinExistence type="predicted"/>
<protein>
    <submittedName>
        <fullName evidence="1">Uncharacterized protein</fullName>
    </submittedName>
</protein>
<accession>A0A6V8IEA6</accession>
<evidence type="ECO:0000313" key="1">
    <source>
        <dbReference type="EMBL" id="GFE93655.1"/>
    </source>
</evidence>
<sequence>MQQCEVRERAGRGWLAIMRLLVCVLSGWGCAGTSSVQAAPGEASATHRAVPDHIARCDLTAGRPAFCGAPYSGQAVLPEDGEYHLCDVTLGSARFCAGFYTGRAVIRQGGGGYARCDLTLGHVTFCEGPYTGTAIIPQSAE</sequence>
<comment type="caution">
    <text evidence="1">The sequence shown here is derived from an EMBL/GenBank/DDBJ whole genome shotgun (WGS) entry which is preliminary data.</text>
</comment>
<dbReference type="AlphaFoldDB" id="A0A6V8IEA6"/>
<dbReference type="Proteomes" id="UP000548726">
    <property type="component" value="Unassembled WGS sequence"/>
</dbReference>
<evidence type="ECO:0000313" key="2">
    <source>
        <dbReference type="Proteomes" id="UP000548726"/>
    </source>
</evidence>
<dbReference type="EMBL" id="BLJP01000005">
    <property type="protein sequence ID" value="GFE93655.1"/>
    <property type="molecule type" value="Genomic_DNA"/>
</dbReference>
<dbReference type="RefSeq" id="WP_237388853.1">
    <property type="nucleotide sequence ID" value="NZ_BLJP01000005.1"/>
</dbReference>
<reference evidence="1 2" key="1">
    <citation type="journal article" date="2020" name="Cell Rep.">
        <title>Local necrotic cells trigger systemic immune activation via gut microbiome dysbiosis in Drosophila.</title>
        <authorList>
            <person name="Kosakamoto H."/>
            <person name="Yamauchi T."/>
            <person name="Akuzawa-Tokita Y."/>
            <person name="Nishimura K."/>
            <person name="Soga T."/>
            <person name="Murakami T."/>
            <person name="Mori H."/>
            <person name="Yamamoto K."/>
            <person name="Miyazaki R."/>
            <person name="Koto A."/>
            <person name="Miura M."/>
            <person name="Obata F."/>
        </authorList>
    </citation>
    <scope>NUCLEOTIDE SEQUENCE [LARGE SCALE GENOMIC DNA]</scope>
    <source>
        <strain evidence="1 2">Ai</strain>
    </source>
</reference>
<name>A0A6V8IEA6_9PROT</name>
<gene>
    <name evidence="1" type="ORF">DmAi_17140</name>
</gene>
<keyword evidence="2" id="KW-1185">Reference proteome</keyword>
<organism evidence="1 2">
    <name type="scientific">Acetobacter persici</name>
    <dbReference type="NCBI Taxonomy" id="1076596"/>
    <lineage>
        <taxon>Bacteria</taxon>
        <taxon>Pseudomonadati</taxon>
        <taxon>Pseudomonadota</taxon>
        <taxon>Alphaproteobacteria</taxon>
        <taxon>Acetobacterales</taxon>
        <taxon>Acetobacteraceae</taxon>
        <taxon>Acetobacter</taxon>
    </lineage>
</organism>